<dbReference type="EMBL" id="MFIX01000053">
    <property type="protein sequence ID" value="OGG05423.1"/>
    <property type="molecule type" value="Genomic_DNA"/>
</dbReference>
<comment type="caution">
    <text evidence="2">The sequence shown here is derived from an EMBL/GenBank/DDBJ whole genome shotgun (WGS) entry which is preliminary data.</text>
</comment>
<protein>
    <recommendedName>
        <fullName evidence="1">Antitoxin SocA-like Panacea domain-containing protein</fullName>
    </recommendedName>
</protein>
<organism evidence="2 3">
    <name type="scientific">Candidatus Glassbacteria bacterium RIFCSPLOWO2_12_FULL_58_11</name>
    <dbReference type="NCBI Taxonomy" id="1817867"/>
    <lineage>
        <taxon>Bacteria</taxon>
        <taxon>Candidatus Glassiibacteriota</taxon>
    </lineage>
</organism>
<dbReference type="InterPro" id="IPR025272">
    <property type="entry name" value="SocA_Panacea"/>
</dbReference>
<gene>
    <name evidence="2" type="ORF">A3F83_00015</name>
</gene>
<sequence>MAGRFIHNFSGRLNYTKLLKLMYLADRSSLGACERTISGDKFFSLPKGPILSSVYELIKGELLEGEKQQAWNEHISKQRYDLLLIKDPGLDELSDYEVELIDKLSEQFMQFNLGEMIQFCHDNLPEWEDPGASCVLIKEEAILSALGKSEGEIEAIREEIESIESLKEALGEY</sequence>
<evidence type="ECO:0000313" key="3">
    <source>
        <dbReference type="Proteomes" id="UP000179129"/>
    </source>
</evidence>
<reference evidence="2 3" key="1">
    <citation type="journal article" date="2016" name="Nat. Commun.">
        <title>Thousands of microbial genomes shed light on interconnected biogeochemical processes in an aquifer system.</title>
        <authorList>
            <person name="Anantharaman K."/>
            <person name="Brown C.T."/>
            <person name="Hug L.A."/>
            <person name="Sharon I."/>
            <person name="Castelle C.J."/>
            <person name="Probst A.J."/>
            <person name="Thomas B.C."/>
            <person name="Singh A."/>
            <person name="Wilkins M.J."/>
            <person name="Karaoz U."/>
            <person name="Brodie E.L."/>
            <person name="Williams K.H."/>
            <person name="Hubbard S.S."/>
            <person name="Banfield J.F."/>
        </authorList>
    </citation>
    <scope>NUCLEOTIDE SEQUENCE [LARGE SCALE GENOMIC DNA]</scope>
</reference>
<feature type="domain" description="Antitoxin SocA-like Panacea" evidence="1">
    <location>
        <begin position="18"/>
        <end position="127"/>
    </location>
</feature>
<dbReference type="Pfam" id="PF13274">
    <property type="entry name" value="SocA_Panacea"/>
    <property type="match status" value="1"/>
</dbReference>
<name>A0A1F5YZ99_9BACT</name>
<evidence type="ECO:0000313" key="2">
    <source>
        <dbReference type="EMBL" id="OGG05423.1"/>
    </source>
</evidence>
<dbReference type="AlphaFoldDB" id="A0A1F5YZ99"/>
<proteinExistence type="predicted"/>
<dbReference type="Proteomes" id="UP000179129">
    <property type="component" value="Unassembled WGS sequence"/>
</dbReference>
<evidence type="ECO:0000259" key="1">
    <source>
        <dbReference type="Pfam" id="PF13274"/>
    </source>
</evidence>
<accession>A0A1F5YZ99</accession>